<reference evidence="2 3" key="1">
    <citation type="submission" date="2022-07" db="EMBL/GenBank/DDBJ databases">
        <title>A copper resistant bacterium isolated from sediment samples of deep sea hydrothermal areas.</title>
        <authorList>
            <person name="Zeng X."/>
        </authorList>
    </citation>
    <scope>NUCLEOTIDE SEQUENCE [LARGE SCALE GENOMIC DNA]</scope>
    <source>
        <strain evidence="3">CuT 6</strain>
    </source>
</reference>
<dbReference type="InterPro" id="IPR037914">
    <property type="entry name" value="SpoVT-AbrB_sf"/>
</dbReference>
<dbReference type="Gene3D" id="2.10.260.10">
    <property type="match status" value="1"/>
</dbReference>
<dbReference type="SUPFAM" id="SSF89447">
    <property type="entry name" value="AbrB/MazE/MraZ-like"/>
    <property type="match status" value="1"/>
</dbReference>
<dbReference type="PANTHER" id="PTHR40516:SF1">
    <property type="entry name" value="ANTITOXIN CHPS-RELATED"/>
    <property type="match status" value="1"/>
</dbReference>
<feature type="domain" description="SpoVT-AbrB" evidence="1">
    <location>
        <begin position="6"/>
        <end position="51"/>
    </location>
</feature>
<dbReference type="RefSeq" id="WP_117617118.1">
    <property type="nucleotide sequence ID" value="NZ_CP101118.1"/>
</dbReference>
<accession>A0ABZ2W2V6</accession>
<proteinExistence type="predicted"/>
<gene>
    <name evidence="2" type="ORF">NLK58_02395</name>
</gene>
<sequence>MKTSIRKIGNSAGAILPAQLLKKLHLRLGDDVSIKEDGMRIVIEPAKTRRKYKLQDLVAQCNPNAPVADDLQAWDNAPTAGEELL</sequence>
<protein>
    <submittedName>
        <fullName evidence="2">AbrB/MazE/SpoVT family DNA-binding domain-containing protein</fullName>
    </submittedName>
</protein>
<dbReference type="InterPro" id="IPR039052">
    <property type="entry name" value="Antitox_PemI-like"/>
</dbReference>
<evidence type="ECO:0000259" key="1">
    <source>
        <dbReference type="SMART" id="SM00966"/>
    </source>
</evidence>
<name>A0ABZ2W2V6_9GAMM</name>
<dbReference type="Proteomes" id="UP001475781">
    <property type="component" value="Chromosome"/>
</dbReference>
<dbReference type="EMBL" id="CP101118">
    <property type="protein sequence ID" value="WZF89082.1"/>
    <property type="molecule type" value="Genomic_DNA"/>
</dbReference>
<dbReference type="GO" id="GO:0003677">
    <property type="term" value="F:DNA binding"/>
    <property type="evidence" value="ECO:0007669"/>
    <property type="project" value="UniProtKB-KW"/>
</dbReference>
<dbReference type="PANTHER" id="PTHR40516">
    <property type="entry name" value="ANTITOXIN CHPS-RELATED"/>
    <property type="match status" value="1"/>
</dbReference>
<keyword evidence="2" id="KW-0238">DNA-binding</keyword>
<keyword evidence="3" id="KW-1185">Reference proteome</keyword>
<organism evidence="2 3">
    <name type="scientific">Marinobacter metalliresistant</name>
    <dbReference type="NCBI Taxonomy" id="2961995"/>
    <lineage>
        <taxon>Bacteria</taxon>
        <taxon>Pseudomonadati</taxon>
        <taxon>Pseudomonadota</taxon>
        <taxon>Gammaproteobacteria</taxon>
        <taxon>Pseudomonadales</taxon>
        <taxon>Marinobacteraceae</taxon>
        <taxon>Marinobacter</taxon>
    </lineage>
</organism>
<dbReference type="InterPro" id="IPR007159">
    <property type="entry name" value="SpoVT-AbrB_dom"/>
</dbReference>
<evidence type="ECO:0000313" key="2">
    <source>
        <dbReference type="EMBL" id="WZF89082.1"/>
    </source>
</evidence>
<evidence type="ECO:0000313" key="3">
    <source>
        <dbReference type="Proteomes" id="UP001475781"/>
    </source>
</evidence>
<dbReference type="Pfam" id="PF04014">
    <property type="entry name" value="MazE_antitoxin"/>
    <property type="match status" value="1"/>
</dbReference>
<dbReference type="SMART" id="SM00966">
    <property type="entry name" value="SpoVT_AbrB"/>
    <property type="match status" value="1"/>
</dbReference>